<name>A0A7S8C2I5_9HYPH</name>
<sequence length="167" mass="18226">MRIRDWCPEDLDALHRINEASTPGVGSVSPERLAMLAGAALVTLVAEAEGAPVGFLICLGEGAGYTSPNYLWVSQRHERFAYVDRVGVDPAWRGRGVGGQLYETLLARISGLRDVLACEVNERPPNPGSLRFHRRLGFLPVGRQAFADDKAVVYLERPLGQDSSQPV</sequence>
<dbReference type="Gene3D" id="3.40.630.30">
    <property type="match status" value="1"/>
</dbReference>
<dbReference type="EMBL" id="CP058214">
    <property type="protein sequence ID" value="QPC42173.1"/>
    <property type="molecule type" value="Genomic_DNA"/>
</dbReference>
<reference evidence="4 5" key="1">
    <citation type="submission" date="2020-06" db="EMBL/GenBank/DDBJ databases">
        <title>Genome sequence of 2 isolates from Red Sea Mangroves.</title>
        <authorList>
            <person name="Sefrji F."/>
            <person name="Michoud G."/>
            <person name="Merlino G."/>
            <person name="Daffonchio D."/>
        </authorList>
    </citation>
    <scope>NUCLEOTIDE SEQUENCE [LARGE SCALE GENOMIC DNA]</scope>
    <source>
        <strain evidence="4 5">R1DC25</strain>
    </source>
</reference>
<dbReference type="SUPFAM" id="SSF55729">
    <property type="entry name" value="Acyl-CoA N-acyltransferases (Nat)"/>
    <property type="match status" value="1"/>
</dbReference>
<dbReference type="CDD" id="cd04301">
    <property type="entry name" value="NAT_SF"/>
    <property type="match status" value="1"/>
</dbReference>
<dbReference type="AlphaFoldDB" id="A0A7S8C2I5"/>
<accession>A0A7S8C2I5</accession>
<organism evidence="4 5">
    <name type="scientific">Kaustia mangrovi</name>
    <dbReference type="NCBI Taxonomy" id="2593653"/>
    <lineage>
        <taxon>Bacteria</taxon>
        <taxon>Pseudomonadati</taxon>
        <taxon>Pseudomonadota</taxon>
        <taxon>Alphaproteobacteria</taxon>
        <taxon>Hyphomicrobiales</taxon>
        <taxon>Parvibaculaceae</taxon>
        <taxon>Kaustia</taxon>
    </lineage>
</organism>
<evidence type="ECO:0000313" key="4">
    <source>
        <dbReference type="EMBL" id="QPC42173.1"/>
    </source>
</evidence>
<dbReference type="GO" id="GO:0016747">
    <property type="term" value="F:acyltransferase activity, transferring groups other than amino-acyl groups"/>
    <property type="evidence" value="ECO:0007669"/>
    <property type="project" value="InterPro"/>
</dbReference>
<evidence type="ECO:0000256" key="2">
    <source>
        <dbReference type="ARBA" id="ARBA00023315"/>
    </source>
</evidence>
<proteinExistence type="predicted"/>
<keyword evidence="1 4" id="KW-0808">Transferase</keyword>
<dbReference type="Proteomes" id="UP000593594">
    <property type="component" value="Chromosome"/>
</dbReference>
<evidence type="ECO:0000256" key="1">
    <source>
        <dbReference type="ARBA" id="ARBA00022679"/>
    </source>
</evidence>
<evidence type="ECO:0000313" key="5">
    <source>
        <dbReference type="Proteomes" id="UP000593594"/>
    </source>
</evidence>
<evidence type="ECO:0000259" key="3">
    <source>
        <dbReference type="PROSITE" id="PS51186"/>
    </source>
</evidence>
<feature type="domain" description="N-acetyltransferase" evidence="3">
    <location>
        <begin position="1"/>
        <end position="160"/>
    </location>
</feature>
<dbReference type="InterPro" id="IPR050832">
    <property type="entry name" value="Bact_Acetyltransf"/>
</dbReference>
<dbReference type="Pfam" id="PF00583">
    <property type="entry name" value="Acetyltransf_1"/>
    <property type="match status" value="1"/>
</dbReference>
<gene>
    <name evidence="4" type="ORF">HW532_05320</name>
</gene>
<dbReference type="RefSeq" id="WP_213163405.1">
    <property type="nucleotide sequence ID" value="NZ_CP058214.1"/>
</dbReference>
<dbReference type="PANTHER" id="PTHR43877:SF2">
    <property type="entry name" value="AMINOALKYLPHOSPHONATE N-ACETYLTRANSFERASE-RELATED"/>
    <property type="match status" value="1"/>
</dbReference>
<keyword evidence="5" id="KW-1185">Reference proteome</keyword>
<dbReference type="InterPro" id="IPR016890">
    <property type="entry name" value="UCP028520"/>
</dbReference>
<dbReference type="PROSITE" id="PS51186">
    <property type="entry name" value="GNAT"/>
    <property type="match status" value="1"/>
</dbReference>
<dbReference type="PANTHER" id="PTHR43877">
    <property type="entry name" value="AMINOALKYLPHOSPHONATE N-ACETYLTRANSFERASE-RELATED-RELATED"/>
    <property type="match status" value="1"/>
</dbReference>
<dbReference type="InterPro" id="IPR000182">
    <property type="entry name" value="GNAT_dom"/>
</dbReference>
<keyword evidence="2" id="KW-0012">Acyltransferase</keyword>
<dbReference type="KEGG" id="kmn:HW532_05320"/>
<dbReference type="PIRSF" id="PIRSF028520">
    <property type="entry name" value="UCP028520"/>
    <property type="match status" value="1"/>
</dbReference>
<dbReference type="InterPro" id="IPR016181">
    <property type="entry name" value="Acyl_CoA_acyltransferase"/>
</dbReference>
<protein>
    <submittedName>
        <fullName evidence="4">GNAT family N-acetyltransferase</fullName>
    </submittedName>
</protein>